<keyword evidence="3" id="KW-1185">Reference proteome</keyword>
<dbReference type="Proteomes" id="UP001519332">
    <property type="component" value="Unassembled WGS sequence"/>
</dbReference>
<dbReference type="Gene3D" id="3.40.50.720">
    <property type="entry name" value="NAD(P)-binding Rossmann-like Domain"/>
    <property type="match status" value="1"/>
</dbReference>
<name>A0ABS4U2T1_9PSEU</name>
<dbReference type="EMBL" id="JAGINW010000001">
    <property type="protein sequence ID" value="MBP2330979.1"/>
    <property type="molecule type" value="Genomic_DNA"/>
</dbReference>
<dbReference type="InterPro" id="IPR051604">
    <property type="entry name" value="Ergot_Alk_Oxidoreductase"/>
</dbReference>
<gene>
    <name evidence="2" type="ORF">JOF56_011364</name>
</gene>
<protein>
    <submittedName>
        <fullName evidence="2">Uncharacterized protein YbjT (DUF2867 family)</fullName>
    </submittedName>
</protein>
<dbReference type="PANTHER" id="PTHR43162">
    <property type="match status" value="1"/>
</dbReference>
<dbReference type="Pfam" id="PF13460">
    <property type="entry name" value="NAD_binding_10"/>
    <property type="match status" value="1"/>
</dbReference>
<dbReference type="InterPro" id="IPR016040">
    <property type="entry name" value="NAD(P)-bd_dom"/>
</dbReference>
<evidence type="ECO:0000259" key="1">
    <source>
        <dbReference type="Pfam" id="PF13460"/>
    </source>
</evidence>
<proteinExistence type="predicted"/>
<organism evidence="2 3">
    <name type="scientific">Kibdelosporangium banguiense</name>
    <dbReference type="NCBI Taxonomy" id="1365924"/>
    <lineage>
        <taxon>Bacteria</taxon>
        <taxon>Bacillati</taxon>
        <taxon>Actinomycetota</taxon>
        <taxon>Actinomycetes</taxon>
        <taxon>Pseudonocardiales</taxon>
        <taxon>Pseudonocardiaceae</taxon>
        <taxon>Kibdelosporangium</taxon>
    </lineage>
</organism>
<accession>A0ABS4U2T1</accession>
<comment type="caution">
    <text evidence="2">The sequence shown here is derived from an EMBL/GenBank/DDBJ whole genome shotgun (WGS) entry which is preliminary data.</text>
</comment>
<sequence>MSKTVLVTGGTGNLGGHVVDRLRQAGHEVRVASRRTGEGLATVDWKTGAGLAAAVAGVDAIVHCATGIRGNDVERALIAAAREAGVGHLVYISIVGVDRIPFSYYQTRLAAERLFEASGLPWTVLRATQFHDLIRVVLAMFARLPVMFVPGAGSQPIDVGEVAERLAEIAVGPPSGRVPDIAGPQAHSFRELARMYLRATGRRRLLVPLRLPGKAFRAFRAGLNLAPDRAVGRITFADYLAAHPDRKTASYRGQR</sequence>
<evidence type="ECO:0000313" key="2">
    <source>
        <dbReference type="EMBL" id="MBP2330979.1"/>
    </source>
</evidence>
<dbReference type="PANTHER" id="PTHR43162:SF1">
    <property type="entry name" value="PRESTALK A DIFFERENTIATION PROTEIN A"/>
    <property type="match status" value="1"/>
</dbReference>
<dbReference type="RefSeq" id="WP_209647632.1">
    <property type="nucleotide sequence ID" value="NZ_JAGINW010000001.1"/>
</dbReference>
<dbReference type="InterPro" id="IPR036291">
    <property type="entry name" value="NAD(P)-bd_dom_sf"/>
</dbReference>
<dbReference type="SUPFAM" id="SSF51735">
    <property type="entry name" value="NAD(P)-binding Rossmann-fold domains"/>
    <property type="match status" value="1"/>
</dbReference>
<evidence type="ECO:0000313" key="3">
    <source>
        <dbReference type="Proteomes" id="UP001519332"/>
    </source>
</evidence>
<reference evidence="2 3" key="1">
    <citation type="submission" date="2021-03" db="EMBL/GenBank/DDBJ databases">
        <title>Sequencing the genomes of 1000 actinobacteria strains.</title>
        <authorList>
            <person name="Klenk H.-P."/>
        </authorList>
    </citation>
    <scope>NUCLEOTIDE SEQUENCE [LARGE SCALE GENOMIC DNA]</scope>
    <source>
        <strain evidence="2 3">DSM 46670</strain>
    </source>
</reference>
<feature type="domain" description="NAD(P)-binding" evidence="1">
    <location>
        <begin position="9"/>
        <end position="132"/>
    </location>
</feature>